<dbReference type="Pfam" id="PF13391">
    <property type="entry name" value="HNH_2"/>
    <property type="match status" value="1"/>
</dbReference>
<dbReference type="EMBL" id="AEIG01000055">
    <property type="protein sequence ID" value="EGG29409.1"/>
    <property type="molecule type" value="Genomic_DNA"/>
</dbReference>
<reference evidence="2 3" key="1">
    <citation type="journal article" date="2011" name="J. Bacteriol.">
        <title>Genome sequence of strain IMCC3088, a proteorhodopsin-containing marine bacterium belonging to the OM60/NOR5 clade.</title>
        <authorList>
            <person name="Jang Y."/>
            <person name="Oh H.M."/>
            <person name="Kang I."/>
            <person name="Lee K."/>
            <person name="Yang S.J."/>
            <person name="Cho J.C."/>
        </authorList>
    </citation>
    <scope>NUCLEOTIDE SEQUENCE [LARGE SCALE GENOMIC DNA]</scope>
    <source>
        <strain evidence="2 3">IMCC3088</strain>
    </source>
</reference>
<keyword evidence="3" id="KW-1185">Reference proteome</keyword>
<dbReference type="STRING" id="2518989.IMCC3088_1865"/>
<evidence type="ECO:0000313" key="3">
    <source>
        <dbReference type="Proteomes" id="UP000005615"/>
    </source>
</evidence>
<organism evidence="2 3">
    <name type="scientific">Aequoribacter fuscus</name>
    <dbReference type="NCBI Taxonomy" id="2518989"/>
    <lineage>
        <taxon>Bacteria</taxon>
        <taxon>Pseudomonadati</taxon>
        <taxon>Pseudomonadota</taxon>
        <taxon>Gammaproteobacteria</taxon>
        <taxon>Cellvibrionales</taxon>
        <taxon>Halieaceae</taxon>
        <taxon>Aequoribacter</taxon>
    </lineage>
</organism>
<accession>F3L2U1</accession>
<name>F3L2U1_9GAMM</name>
<comment type="caution">
    <text evidence="2">The sequence shown here is derived from an EMBL/GenBank/DDBJ whole genome shotgun (WGS) entry which is preliminary data.</text>
</comment>
<evidence type="ECO:0000313" key="2">
    <source>
        <dbReference type="EMBL" id="EGG29409.1"/>
    </source>
</evidence>
<dbReference type="eggNOG" id="COG3440">
    <property type="taxonomic scope" value="Bacteria"/>
</dbReference>
<evidence type="ECO:0000259" key="1">
    <source>
        <dbReference type="Pfam" id="PF13391"/>
    </source>
</evidence>
<dbReference type="AlphaFoldDB" id="F3L2U1"/>
<dbReference type="InterPro" id="IPR003615">
    <property type="entry name" value="HNH_nuc"/>
</dbReference>
<dbReference type="Proteomes" id="UP000005615">
    <property type="component" value="Unassembled WGS sequence"/>
</dbReference>
<gene>
    <name evidence="2" type="ORF">IMCC3088_1865</name>
</gene>
<protein>
    <recommendedName>
        <fullName evidence="1">HNH nuclease domain-containing protein</fullName>
    </recommendedName>
</protein>
<proteinExistence type="predicted"/>
<feature type="domain" description="HNH nuclease" evidence="1">
    <location>
        <begin position="2"/>
        <end position="50"/>
    </location>
</feature>
<sequence length="95" mass="10714">MTGYADKRFLIASHIKPWQAAEDGERLNDFNGSPLISNLDKAFDLGYISFASSGEILICSELEQPEKLGVSESSRITIRAQHQGFMEYHRSECFI</sequence>